<evidence type="ECO:0000256" key="5">
    <source>
        <dbReference type="ARBA" id="ARBA00022741"/>
    </source>
</evidence>
<evidence type="ECO:0000256" key="6">
    <source>
        <dbReference type="ARBA" id="ARBA00022777"/>
    </source>
</evidence>
<gene>
    <name evidence="10" type="ORF">ASAP_1147</name>
</gene>
<dbReference type="AlphaFoldDB" id="A0A060QK39"/>
<dbReference type="GO" id="GO:0005524">
    <property type="term" value="F:ATP binding"/>
    <property type="evidence" value="ECO:0007669"/>
    <property type="project" value="UniProtKB-KW"/>
</dbReference>
<dbReference type="PANTHER" id="PTHR41523">
    <property type="entry name" value="TWO-COMPONENT SYSTEM SENSOR PROTEIN"/>
    <property type="match status" value="1"/>
</dbReference>
<dbReference type="eggNOG" id="COG2203">
    <property type="taxonomic scope" value="Bacteria"/>
</dbReference>
<keyword evidence="5" id="KW-0547">Nucleotide-binding</keyword>
<evidence type="ECO:0000256" key="2">
    <source>
        <dbReference type="ARBA" id="ARBA00012438"/>
    </source>
</evidence>
<dbReference type="EMBL" id="CBLX010000009">
    <property type="protein sequence ID" value="CDG39192.1"/>
    <property type="molecule type" value="Genomic_DNA"/>
</dbReference>
<dbReference type="InterPro" id="IPR013656">
    <property type="entry name" value="PAS_4"/>
</dbReference>
<dbReference type="InterPro" id="IPR003018">
    <property type="entry name" value="GAF"/>
</dbReference>
<dbReference type="SMART" id="SM00911">
    <property type="entry name" value="HWE_HK"/>
    <property type="match status" value="1"/>
</dbReference>
<evidence type="ECO:0000256" key="3">
    <source>
        <dbReference type="ARBA" id="ARBA00022553"/>
    </source>
</evidence>
<evidence type="ECO:0000256" key="4">
    <source>
        <dbReference type="ARBA" id="ARBA00022679"/>
    </source>
</evidence>
<dbReference type="Pfam" id="PF08448">
    <property type="entry name" value="PAS_4"/>
    <property type="match status" value="1"/>
</dbReference>
<proteinExistence type="predicted"/>
<feature type="domain" description="GAF" evidence="8">
    <location>
        <begin position="24"/>
        <end position="164"/>
    </location>
</feature>
<dbReference type="Gene3D" id="3.30.565.10">
    <property type="entry name" value="Histidine kinase-like ATPase, C-terminal domain"/>
    <property type="match status" value="1"/>
</dbReference>
<dbReference type="Proteomes" id="UP000027583">
    <property type="component" value="Unassembled WGS sequence"/>
</dbReference>
<reference evidence="10 11" key="1">
    <citation type="journal article" date="2014" name="Genome Biol. Evol.">
        <title>Acetic acid bacteria genomes reveal functional traits for adaptation to life in insect guts.</title>
        <authorList>
            <person name="Chouaia B."/>
            <person name="Gaiarsa S."/>
            <person name="Crotti E."/>
            <person name="Comandatore F."/>
            <person name="Degli Esposti M."/>
            <person name="Ricci I."/>
            <person name="Alma A."/>
            <person name="Favia G."/>
            <person name="Bandi C."/>
            <person name="Daffonchio D."/>
        </authorList>
    </citation>
    <scope>NUCLEOTIDE SEQUENCE [LARGE SCALE GENOMIC DNA]</scope>
    <source>
        <strain evidence="10 11">SF2.1</strain>
    </source>
</reference>
<dbReference type="SUPFAM" id="SSF55785">
    <property type="entry name" value="PYP-like sensor domain (PAS domain)"/>
    <property type="match status" value="1"/>
</dbReference>
<keyword evidence="4" id="KW-0808">Transferase</keyword>
<evidence type="ECO:0000256" key="1">
    <source>
        <dbReference type="ARBA" id="ARBA00000085"/>
    </source>
</evidence>
<dbReference type="InterPro" id="IPR036890">
    <property type="entry name" value="HATPase_C_sf"/>
</dbReference>
<feature type="domain" description="GAF" evidence="8">
    <location>
        <begin position="307"/>
        <end position="456"/>
    </location>
</feature>
<dbReference type="InterPro" id="IPR029016">
    <property type="entry name" value="GAF-like_dom_sf"/>
</dbReference>
<evidence type="ECO:0000259" key="8">
    <source>
        <dbReference type="SMART" id="SM00065"/>
    </source>
</evidence>
<dbReference type="eggNOG" id="COG2202">
    <property type="taxonomic scope" value="Bacteria"/>
</dbReference>
<dbReference type="GO" id="GO:0004673">
    <property type="term" value="F:protein histidine kinase activity"/>
    <property type="evidence" value="ECO:0007669"/>
    <property type="project" value="UniProtKB-EC"/>
</dbReference>
<keyword evidence="6" id="KW-0418">Kinase</keyword>
<evidence type="ECO:0000313" key="11">
    <source>
        <dbReference type="Proteomes" id="UP000027583"/>
    </source>
</evidence>
<dbReference type="InterPro" id="IPR035965">
    <property type="entry name" value="PAS-like_dom_sf"/>
</dbReference>
<sequence>MEPGMVDKMATPHGLRAYDILDTPPERGYDDLVALASQICETRSGVVSLIDRDRQWFKARQGIGLCQTDLDHAICGMVVATDSIIEIEDLRLDPRTDRNPLVVEAPYLRFYAGVPLRTPFGTIGALAVFDPAPKPGGLSDVQRASLEKLARLVVDLLELRRQSMAHDRAQMHWRSLIQTMNEGYILAKLMRDEEGQVFDWRYQDVNPAWERHLGIAATDAINKTCRDIFPGVEPRWISLAAQAVDENRPVSFVQEVRTLRRWFEGTFYPVGQDFFSLTFREITAQVAAEKRQTGLIALGDVLRDERDVEVMICRAMAVVGEAFDADRATYGELDHEIETLTVSEGWAVEGMPSIKGRYRFDDYGRLRETLLAGEALVIDDILTDPRTADESAGWLALRARGVINIPVREDGRNVALMLVHFSHPHEWGADEIHWLHNAADRLEVAIARRRADEMQAVVNGEIAHRLRNTLAMVQAVARMTLRDALSKEDATRFYERLQSLGRAHDLLHGDDQRAAHLGDLIANILRDASMDERCRLSGPVIRLGSRAAMSTALLIHEMTTNACKHGALSVPEGEIEIDWEIECQTGGGELVLNWRERYGPPAAKPVRGGFGSRLISFGLIGTGGVALRYEPEGLSASFRADAEKIMRT</sequence>
<keyword evidence="7" id="KW-0067">ATP-binding</keyword>
<dbReference type="Gene3D" id="3.30.450.40">
    <property type="match status" value="2"/>
</dbReference>
<comment type="catalytic activity">
    <reaction evidence="1">
        <text>ATP + protein L-histidine = ADP + protein N-phospho-L-histidine.</text>
        <dbReference type="EC" id="2.7.13.3"/>
    </reaction>
</comment>
<keyword evidence="3" id="KW-0597">Phosphoprotein</keyword>
<dbReference type="PANTHER" id="PTHR41523:SF7">
    <property type="entry name" value="HISTIDINE KINASE"/>
    <property type="match status" value="1"/>
</dbReference>
<comment type="caution">
    <text evidence="10">The sequence shown here is derived from an EMBL/GenBank/DDBJ whole genome shotgun (WGS) entry which is preliminary data.</text>
</comment>
<protein>
    <recommendedName>
        <fullName evidence="2">histidine kinase</fullName>
        <ecNumber evidence="2">2.7.13.3</ecNumber>
    </recommendedName>
</protein>
<dbReference type="SUPFAM" id="SSF55781">
    <property type="entry name" value="GAF domain-like"/>
    <property type="match status" value="2"/>
</dbReference>
<organism evidence="10 11">
    <name type="scientific">Asaia bogorensis</name>
    <dbReference type="NCBI Taxonomy" id="91915"/>
    <lineage>
        <taxon>Bacteria</taxon>
        <taxon>Pseudomonadati</taxon>
        <taxon>Pseudomonadota</taxon>
        <taxon>Alphaproteobacteria</taxon>
        <taxon>Acetobacterales</taxon>
        <taxon>Acetobacteraceae</taxon>
        <taxon>Asaia</taxon>
    </lineage>
</organism>
<feature type="domain" description="Signal transduction histidine kinase HWE region" evidence="9">
    <location>
        <begin position="461"/>
        <end position="540"/>
    </location>
</feature>
<evidence type="ECO:0000259" key="9">
    <source>
        <dbReference type="SMART" id="SM00911"/>
    </source>
</evidence>
<dbReference type="Gene3D" id="3.30.450.20">
    <property type="entry name" value="PAS domain"/>
    <property type="match status" value="1"/>
</dbReference>
<dbReference type="eggNOG" id="COG3920">
    <property type="taxonomic scope" value="Bacteria"/>
</dbReference>
<reference evidence="10 11" key="2">
    <citation type="journal article" date="2014" name="PLoS ONE">
        <title>Evolution of mitochondria reconstructed from the energy metabolism of living bacteria.</title>
        <authorList>
            <person name="Degli Esposti M."/>
            <person name="Chouaia B."/>
            <person name="Comandatore F."/>
            <person name="Crotti E."/>
            <person name="Sassera D."/>
            <person name="Lievens P.M."/>
            <person name="Daffonchio D."/>
            <person name="Bandi C."/>
        </authorList>
    </citation>
    <scope>NUCLEOTIDE SEQUENCE [LARGE SCALE GENOMIC DNA]</scope>
    <source>
        <strain evidence="10 11">SF2.1</strain>
    </source>
</reference>
<evidence type="ECO:0000313" key="10">
    <source>
        <dbReference type="EMBL" id="CDG39192.1"/>
    </source>
</evidence>
<dbReference type="InterPro" id="IPR011102">
    <property type="entry name" value="Sig_transdc_His_kinase_HWE"/>
</dbReference>
<dbReference type="Pfam" id="PF01590">
    <property type="entry name" value="GAF"/>
    <property type="match status" value="2"/>
</dbReference>
<dbReference type="EC" id="2.7.13.3" evidence="2"/>
<dbReference type="SMART" id="SM00065">
    <property type="entry name" value="GAF"/>
    <property type="match status" value="2"/>
</dbReference>
<dbReference type="Pfam" id="PF07536">
    <property type="entry name" value="HWE_HK"/>
    <property type="match status" value="1"/>
</dbReference>
<evidence type="ECO:0000256" key="7">
    <source>
        <dbReference type="ARBA" id="ARBA00022840"/>
    </source>
</evidence>
<accession>A0A060QK39</accession>
<name>A0A060QK39_9PROT</name>